<evidence type="ECO:0000313" key="3">
    <source>
        <dbReference type="Proteomes" id="UP000662736"/>
    </source>
</evidence>
<proteinExistence type="predicted"/>
<sequence>MKTNLKELLPITQIFNQGEKQPLVNARDLWKFLEVETRFNDWFIRNVKAYGFKKDWDYFLHHKIMKQKIRTTKADEFYSNLSNKNERGRKPKDYLITLSMAKELAMVERNEQGKLARQYFLKCEDTLLNIAPDLVDKHRQEWRIEREAVKTPFTKMCNSLERNRTRLGKETHKHHYTNEANMLTSLVLGMNVQHWRTAHAITIDTREALNAEQLERLEYLEQADQILLDMNINDFHQRKARLAEMLMNKFQQ</sequence>
<reference evidence="2" key="1">
    <citation type="submission" date="2021-03" db="EMBL/GenBank/DDBJ databases">
        <title>Characterization of a novel Integrative Conjugative Element in Glaesserella parasuis.</title>
        <authorList>
            <person name="Hu G."/>
            <person name="Sun H."/>
        </authorList>
    </citation>
    <scope>NUCLEOTIDE SEQUENCE</scope>
    <source>
        <strain evidence="2">GHP1807</strain>
    </source>
</reference>
<dbReference type="AlphaFoldDB" id="A0AAX1M482"/>
<feature type="domain" description="AntA/AntB antirepressor" evidence="1">
    <location>
        <begin position="24"/>
        <end position="110"/>
    </location>
</feature>
<gene>
    <name evidence="2" type="ORF">J1G54_11410</name>
</gene>
<dbReference type="RefSeq" id="WP_005713034.1">
    <property type="nucleotide sequence ID" value="NZ_CP049090.1"/>
</dbReference>
<evidence type="ECO:0000313" key="2">
    <source>
        <dbReference type="EMBL" id="QSX16897.1"/>
    </source>
</evidence>
<name>A0AAX1M482_GLAPU</name>
<organism evidence="2 3">
    <name type="scientific">Glaesserella parasuis</name>
    <name type="common">Haemophilus parasuis</name>
    <dbReference type="NCBI Taxonomy" id="738"/>
    <lineage>
        <taxon>Bacteria</taxon>
        <taxon>Pseudomonadati</taxon>
        <taxon>Pseudomonadota</taxon>
        <taxon>Gammaproteobacteria</taxon>
        <taxon>Pasteurellales</taxon>
        <taxon>Pasteurellaceae</taxon>
        <taxon>Glaesserella</taxon>
    </lineage>
</organism>
<dbReference type="Pfam" id="PF08346">
    <property type="entry name" value="AntA"/>
    <property type="match status" value="1"/>
</dbReference>
<dbReference type="EMBL" id="CP071491">
    <property type="protein sequence ID" value="QSX16897.1"/>
    <property type="molecule type" value="Genomic_DNA"/>
</dbReference>
<accession>A0AAX1M482</accession>
<evidence type="ECO:0000259" key="1">
    <source>
        <dbReference type="Pfam" id="PF08346"/>
    </source>
</evidence>
<protein>
    <submittedName>
        <fullName evidence="2">Phage antirepressor Ant</fullName>
    </submittedName>
</protein>
<dbReference type="InterPro" id="IPR013557">
    <property type="entry name" value="AntA/B_antirep"/>
</dbReference>
<dbReference type="Proteomes" id="UP000662736">
    <property type="component" value="Chromosome"/>
</dbReference>